<gene>
    <name evidence="6" type="ORF">KZ820_06335</name>
</gene>
<dbReference type="InterPro" id="IPR009056">
    <property type="entry name" value="Cyt_c-like_dom"/>
</dbReference>
<feature type="domain" description="Cytochrome c" evidence="5">
    <location>
        <begin position="53"/>
        <end position="128"/>
    </location>
</feature>
<keyword evidence="3 4" id="KW-0408">Iron</keyword>
<evidence type="ECO:0000259" key="5">
    <source>
        <dbReference type="PROSITE" id="PS51007"/>
    </source>
</evidence>
<comment type="caution">
    <text evidence="6">The sequence shown here is derived from an EMBL/GenBank/DDBJ whole genome shotgun (WGS) entry which is preliminary data.</text>
</comment>
<evidence type="ECO:0000313" key="6">
    <source>
        <dbReference type="EMBL" id="MBW6530349.1"/>
    </source>
</evidence>
<organism evidence="6 7">
    <name type="scientific">Sphingomonas citri</name>
    <dbReference type="NCBI Taxonomy" id="2862499"/>
    <lineage>
        <taxon>Bacteria</taxon>
        <taxon>Pseudomonadati</taxon>
        <taxon>Pseudomonadota</taxon>
        <taxon>Alphaproteobacteria</taxon>
        <taxon>Sphingomonadales</taxon>
        <taxon>Sphingomonadaceae</taxon>
        <taxon>Sphingomonas</taxon>
    </lineage>
</organism>
<keyword evidence="7" id="KW-1185">Reference proteome</keyword>
<dbReference type="PROSITE" id="PS51007">
    <property type="entry name" value="CYTC"/>
    <property type="match status" value="1"/>
</dbReference>
<keyword evidence="1 4" id="KW-0349">Heme</keyword>
<evidence type="ECO:0000256" key="4">
    <source>
        <dbReference type="PROSITE-ProRule" id="PRU00433"/>
    </source>
</evidence>
<reference evidence="6 7" key="1">
    <citation type="submission" date="2021-07" db="EMBL/GenBank/DDBJ databases">
        <title>Sphingomonas sp.</title>
        <authorList>
            <person name="Feng G."/>
            <person name="Li J."/>
            <person name="Pan M."/>
        </authorList>
    </citation>
    <scope>NUCLEOTIDE SEQUENCE [LARGE SCALE GENOMIC DNA]</scope>
    <source>
        <strain evidence="6 7">RRHST34</strain>
    </source>
</reference>
<evidence type="ECO:0000256" key="1">
    <source>
        <dbReference type="ARBA" id="ARBA00022617"/>
    </source>
</evidence>
<dbReference type="EMBL" id="JAHXZN010000001">
    <property type="protein sequence ID" value="MBW6530349.1"/>
    <property type="molecule type" value="Genomic_DNA"/>
</dbReference>
<accession>A0ABS7BL68</accession>
<dbReference type="InterPro" id="IPR036909">
    <property type="entry name" value="Cyt_c-like_dom_sf"/>
</dbReference>
<dbReference type="Proteomes" id="UP000759103">
    <property type="component" value="Unassembled WGS sequence"/>
</dbReference>
<keyword evidence="2 4" id="KW-0479">Metal-binding</keyword>
<dbReference type="RefSeq" id="WP_219747721.1">
    <property type="nucleotide sequence ID" value="NZ_JAHXZN010000001.1"/>
</dbReference>
<evidence type="ECO:0000313" key="7">
    <source>
        <dbReference type="Proteomes" id="UP000759103"/>
    </source>
</evidence>
<name>A0ABS7BL68_9SPHN</name>
<dbReference type="SUPFAM" id="SSF46626">
    <property type="entry name" value="Cytochrome c"/>
    <property type="match status" value="1"/>
</dbReference>
<evidence type="ECO:0000256" key="3">
    <source>
        <dbReference type="ARBA" id="ARBA00023004"/>
    </source>
</evidence>
<proteinExistence type="predicted"/>
<protein>
    <recommendedName>
        <fullName evidence="5">Cytochrome c domain-containing protein</fullName>
    </recommendedName>
</protein>
<dbReference type="PROSITE" id="PS51257">
    <property type="entry name" value="PROKAR_LIPOPROTEIN"/>
    <property type="match status" value="1"/>
</dbReference>
<dbReference type="Gene3D" id="1.10.760.10">
    <property type="entry name" value="Cytochrome c-like domain"/>
    <property type="match status" value="1"/>
</dbReference>
<sequence length="156" mass="16891">MAIGRGGATTAVLAALLLAACGREARDIGPSLGETPPRGGSDPRIPYYQDNVYQVAQGGRYFGWYGCVACHVEGAVGVRDLGDGRWQHGGGFDQVYAAIARRHGALNYAARIPAEPLWQLTAYVRDLPQHTPEKRRRLAIDQVGEPHGRSWSGPVR</sequence>
<evidence type="ECO:0000256" key="2">
    <source>
        <dbReference type="ARBA" id="ARBA00022723"/>
    </source>
</evidence>